<organism evidence="1">
    <name type="scientific">Anguilla anguilla</name>
    <name type="common">European freshwater eel</name>
    <name type="synonym">Muraena anguilla</name>
    <dbReference type="NCBI Taxonomy" id="7936"/>
    <lineage>
        <taxon>Eukaryota</taxon>
        <taxon>Metazoa</taxon>
        <taxon>Chordata</taxon>
        <taxon>Craniata</taxon>
        <taxon>Vertebrata</taxon>
        <taxon>Euteleostomi</taxon>
        <taxon>Actinopterygii</taxon>
        <taxon>Neopterygii</taxon>
        <taxon>Teleostei</taxon>
        <taxon>Anguilliformes</taxon>
        <taxon>Anguillidae</taxon>
        <taxon>Anguilla</taxon>
    </lineage>
</organism>
<reference evidence="1" key="1">
    <citation type="submission" date="2014-11" db="EMBL/GenBank/DDBJ databases">
        <authorList>
            <person name="Amaro Gonzalez C."/>
        </authorList>
    </citation>
    <scope>NUCLEOTIDE SEQUENCE</scope>
</reference>
<accession>A0A0E9T7N0</accession>
<proteinExistence type="predicted"/>
<reference evidence="1" key="2">
    <citation type="journal article" date="2015" name="Fish Shellfish Immunol.">
        <title>Early steps in the European eel (Anguilla anguilla)-Vibrio vulnificus interaction in the gills: Role of the RtxA13 toxin.</title>
        <authorList>
            <person name="Callol A."/>
            <person name="Pajuelo D."/>
            <person name="Ebbesson L."/>
            <person name="Teles M."/>
            <person name="MacKenzie S."/>
            <person name="Amaro C."/>
        </authorList>
    </citation>
    <scope>NUCLEOTIDE SEQUENCE</scope>
</reference>
<name>A0A0E9T7N0_ANGAN</name>
<sequence length="40" mass="4804">MHLDRLFFWTGNALFFWHINKPFFRASKHVTILSHALISC</sequence>
<dbReference type="AlphaFoldDB" id="A0A0E9T7N0"/>
<dbReference type="EMBL" id="GBXM01059844">
    <property type="protein sequence ID" value="JAH48733.1"/>
    <property type="molecule type" value="Transcribed_RNA"/>
</dbReference>
<protein>
    <submittedName>
        <fullName evidence="1">Uncharacterized protein</fullName>
    </submittedName>
</protein>
<evidence type="ECO:0000313" key="1">
    <source>
        <dbReference type="EMBL" id="JAH48733.1"/>
    </source>
</evidence>